<sequence length="490" mass="57423">MSLKFFEKLSQDFTELLDDNEEYNVIIEVDKEANKKSFTTHSTVLRYRSSYFKNELTNTTVNENNIKIIIKPNISSQVFEIILKYIYGGIVNVENVNTKTIYELMIAAKELEFEELSKEIESHLIDTKAAWIRTHFSFVYQSIFKINEFKNLENFCNNIIAKHPNLIFESEDFNSLQESALVSILKRDDLQAKESDIWDYVIKWGIAQNPDLPVKLEEWTNENFLTLKITLQQCLPHIRYFHISSADVINKIKPYKKVFEEQLWDDLIQYLLLPNQPIKSTILPARSISISELPSRENKPFSTIINEEHALEISSWIDFKSTPYLSRDMPYKFRLILRGSRDGLAPQTFWDICHGYANTVAILKVKGTNEILGGYNPLEWNKDYKNRDSNLFGISGCGWMETKNSFIFSLKNDNIHNSILSRVKNSANALYYYADRNRYGLCFGDDDLTMRNFSQKSSCKCQNRHYENHIRTTEEEFSIIDYEIFQIIKK</sequence>
<dbReference type="EMBL" id="PQFF01000038">
    <property type="protein sequence ID" value="RHZ87089.1"/>
    <property type="molecule type" value="Genomic_DNA"/>
</dbReference>
<feature type="domain" description="BTB" evidence="1">
    <location>
        <begin position="23"/>
        <end position="95"/>
    </location>
</feature>
<dbReference type="Proteomes" id="UP000266861">
    <property type="component" value="Unassembled WGS sequence"/>
</dbReference>
<protein>
    <recommendedName>
        <fullName evidence="5">BTB domain-containing protein</fullName>
    </recommendedName>
</protein>
<reference evidence="3 4" key="1">
    <citation type="submission" date="2018-08" db="EMBL/GenBank/DDBJ databases">
        <title>Genome and evolution of the arbuscular mycorrhizal fungus Diversispora epigaea (formerly Glomus versiforme) and its bacterial endosymbionts.</title>
        <authorList>
            <person name="Sun X."/>
            <person name="Fei Z."/>
            <person name="Harrison M."/>
        </authorList>
    </citation>
    <scope>NUCLEOTIDE SEQUENCE [LARGE SCALE GENOMIC DNA]</scope>
    <source>
        <strain evidence="3 4">IT104</strain>
    </source>
</reference>
<feature type="domain" description="TLDc" evidence="2">
    <location>
        <begin position="303"/>
        <end position="488"/>
    </location>
</feature>
<dbReference type="AlphaFoldDB" id="A0A397JFH6"/>
<evidence type="ECO:0000259" key="2">
    <source>
        <dbReference type="PROSITE" id="PS51886"/>
    </source>
</evidence>
<name>A0A397JFH6_9GLOM</name>
<dbReference type="Gene3D" id="3.30.710.10">
    <property type="entry name" value="Potassium Channel Kv1.1, Chain A"/>
    <property type="match status" value="1"/>
</dbReference>
<dbReference type="InterPro" id="IPR052407">
    <property type="entry name" value="BTB_POZ_domain_cont_9"/>
</dbReference>
<evidence type="ECO:0000313" key="3">
    <source>
        <dbReference type="EMBL" id="RHZ87089.1"/>
    </source>
</evidence>
<accession>A0A397JFH6</accession>
<dbReference type="GO" id="GO:0005737">
    <property type="term" value="C:cytoplasm"/>
    <property type="evidence" value="ECO:0007669"/>
    <property type="project" value="TreeGrafter"/>
</dbReference>
<dbReference type="Pfam" id="PF07534">
    <property type="entry name" value="TLD"/>
    <property type="match status" value="1"/>
</dbReference>
<dbReference type="InterPro" id="IPR006571">
    <property type="entry name" value="TLDc_dom"/>
</dbReference>
<dbReference type="OrthoDB" id="194443at2759"/>
<proteinExistence type="predicted"/>
<dbReference type="InterPro" id="IPR011705">
    <property type="entry name" value="BACK"/>
</dbReference>
<dbReference type="InterPro" id="IPR000210">
    <property type="entry name" value="BTB/POZ_dom"/>
</dbReference>
<keyword evidence="4" id="KW-1185">Reference proteome</keyword>
<dbReference type="PROSITE" id="PS51886">
    <property type="entry name" value="TLDC"/>
    <property type="match status" value="1"/>
</dbReference>
<dbReference type="Gene3D" id="1.25.40.420">
    <property type="match status" value="1"/>
</dbReference>
<evidence type="ECO:0000313" key="4">
    <source>
        <dbReference type="Proteomes" id="UP000266861"/>
    </source>
</evidence>
<comment type="caution">
    <text evidence="3">The sequence shown here is derived from an EMBL/GenBank/DDBJ whole genome shotgun (WGS) entry which is preliminary data.</text>
</comment>
<dbReference type="InterPro" id="IPR011333">
    <property type="entry name" value="SKP1/BTB/POZ_sf"/>
</dbReference>
<evidence type="ECO:0008006" key="5">
    <source>
        <dbReference type="Google" id="ProtNLM"/>
    </source>
</evidence>
<dbReference type="SMART" id="SM00225">
    <property type="entry name" value="BTB"/>
    <property type="match status" value="1"/>
</dbReference>
<dbReference type="SUPFAM" id="SSF54695">
    <property type="entry name" value="POZ domain"/>
    <property type="match status" value="1"/>
</dbReference>
<dbReference type="PROSITE" id="PS50097">
    <property type="entry name" value="BTB"/>
    <property type="match status" value="1"/>
</dbReference>
<dbReference type="Pfam" id="PF07707">
    <property type="entry name" value="BACK"/>
    <property type="match status" value="1"/>
</dbReference>
<dbReference type="PANTHER" id="PTHR46306:SF1">
    <property type="entry name" value="BTB_POZ DOMAIN-CONTAINING PROTEIN 9"/>
    <property type="match status" value="1"/>
</dbReference>
<evidence type="ECO:0000259" key="1">
    <source>
        <dbReference type="PROSITE" id="PS50097"/>
    </source>
</evidence>
<dbReference type="PANTHER" id="PTHR46306">
    <property type="entry name" value="BTB/POZ DOMAIN-CONTAINING PROTEIN 9"/>
    <property type="match status" value="1"/>
</dbReference>
<dbReference type="Pfam" id="PF00651">
    <property type="entry name" value="BTB"/>
    <property type="match status" value="1"/>
</dbReference>
<organism evidence="3 4">
    <name type="scientific">Diversispora epigaea</name>
    <dbReference type="NCBI Taxonomy" id="1348612"/>
    <lineage>
        <taxon>Eukaryota</taxon>
        <taxon>Fungi</taxon>
        <taxon>Fungi incertae sedis</taxon>
        <taxon>Mucoromycota</taxon>
        <taxon>Glomeromycotina</taxon>
        <taxon>Glomeromycetes</taxon>
        <taxon>Diversisporales</taxon>
        <taxon>Diversisporaceae</taxon>
        <taxon>Diversispora</taxon>
    </lineage>
</organism>
<gene>
    <name evidence="3" type="ORF">Glove_40g92</name>
</gene>